<evidence type="ECO:0008006" key="5">
    <source>
        <dbReference type="Google" id="ProtNLM"/>
    </source>
</evidence>
<dbReference type="InterPro" id="IPR050445">
    <property type="entry name" value="Bact_polysacc_biosynth/exp"/>
</dbReference>
<evidence type="ECO:0000256" key="1">
    <source>
        <dbReference type="SAM" id="MobiDB-lite"/>
    </source>
</evidence>
<dbReference type="Proteomes" id="UP000320085">
    <property type="component" value="Unassembled WGS sequence"/>
</dbReference>
<evidence type="ECO:0000256" key="2">
    <source>
        <dbReference type="SAM" id="Phobius"/>
    </source>
</evidence>
<evidence type="ECO:0000313" key="3">
    <source>
        <dbReference type="EMBL" id="TQN46063.1"/>
    </source>
</evidence>
<organism evidence="3 4">
    <name type="scientific">Humibacillus xanthopallidus</name>
    <dbReference type="NCBI Taxonomy" id="412689"/>
    <lineage>
        <taxon>Bacteria</taxon>
        <taxon>Bacillati</taxon>
        <taxon>Actinomycetota</taxon>
        <taxon>Actinomycetes</taxon>
        <taxon>Micrococcales</taxon>
        <taxon>Intrasporangiaceae</taxon>
        <taxon>Humibacillus</taxon>
    </lineage>
</organism>
<dbReference type="EMBL" id="VFQF01000002">
    <property type="protein sequence ID" value="TQN46063.1"/>
    <property type="molecule type" value="Genomic_DNA"/>
</dbReference>
<name>A0A543PPR4_9MICO</name>
<proteinExistence type="predicted"/>
<reference evidence="3 4" key="1">
    <citation type="submission" date="2019-06" db="EMBL/GenBank/DDBJ databases">
        <title>Sequencing the genomes of 1000 actinobacteria strains.</title>
        <authorList>
            <person name="Klenk H.-P."/>
        </authorList>
    </citation>
    <scope>NUCLEOTIDE SEQUENCE [LARGE SCALE GENOMIC DNA]</scope>
    <source>
        <strain evidence="3 4">DSM 21776</strain>
    </source>
</reference>
<dbReference type="AlphaFoldDB" id="A0A543PPR4"/>
<comment type="caution">
    <text evidence="3">The sequence shown here is derived from an EMBL/GenBank/DDBJ whole genome shotgun (WGS) entry which is preliminary data.</text>
</comment>
<feature type="transmembrane region" description="Helical" evidence="2">
    <location>
        <begin position="12"/>
        <end position="32"/>
    </location>
</feature>
<keyword evidence="2" id="KW-0812">Transmembrane</keyword>
<keyword evidence="2" id="KW-1133">Transmembrane helix</keyword>
<accession>A0A543PPR4</accession>
<dbReference type="PANTHER" id="PTHR32309:SF31">
    <property type="entry name" value="CAPSULAR EXOPOLYSACCHARIDE FAMILY"/>
    <property type="match status" value="1"/>
</dbReference>
<dbReference type="PANTHER" id="PTHR32309">
    <property type="entry name" value="TYROSINE-PROTEIN KINASE"/>
    <property type="match status" value="1"/>
</dbReference>
<gene>
    <name evidence="3" type="ORF">FHX52_2769</name>
</gene>
<evidence type="ECO:0000313" key="4">
    <source>
        <dbReference type="Proteomes" id="UP000320085"/>
    </source>
</evidence>
<sequence length="464" mass="48769">MEEAVRRLIGGYWWLLLLCTTVGAVGAAGYAVHQPPQYQAVARVQMSGGFASSNVEADAVTQWLQGIVTSPGLVQTAMTAAGVLGDPGVFADQSISVRRIGVSSVNDVVVSTPERGQSLAVAKALVAGATRYSNRARESDLERTHSLTQQIDRLTADQGRLIKALATASPGAVLELQARLSASQPTLADLLRQRADLVTATAARSSIGVLDPPHPVDDPVVLSPVQLGCLGALAGLIVGLGIAALLEMARPRVRGASWVAEDLGVPLLITLPRRSLTHPRTLEALHELCVELSLTLRRHPRGRVLLLAVEPRGSDRVARLAAELSRSTRLPIVAGVDALTQADGSLDPELGPDSEILVVAVAPVVVSRRRLDAFAARAAARGWPVLGVVIIRGRRIRGWSEFPAAAPAAAHADGVARGRSAVTVRERDLVPGVPHVIASSTHRQLNGRSDGRPGAATQLKGVES</sequence>
<feature type="region of interest" description="Disordered" evidence="1">
    <location>
        <begin position="442"/>
        <end position="464"/>
    </location>
</feature>
<protein>
    <recommendedName>
        <fullName evidence="5">Subunit length determinant protein</fullName>
    </recommendedName>
</protein>
<keyword evidence="2" id="KW-0472">Membrane</keyword>